<protein>
    <recommendedName>
        <fullName evidence="3">Lipoprotein</fullName>
    </recommendedName>
</protein>
<reference evidence="1" key="1">
    <citation type="submission" date="2022-01" db="EMBL/GenBank/DDBJ databases">
        <title>Complete genome of Methanomicrobium antiquum DSM 21220.</title>
        <authorList>
            <person name="Chen S.-C."/>
            <person name="You Y.-T."/>
            <person name="Zhou Y.-Z."/>
            <person name="Lai M.-C."/>
        </authorList>
    </citation>
    <scope>NUCLEOTIDE SEQUENCE</scope>
    <source>
        <strain evidence="1">DSM 21220</strain>
    </source>
</reference>
<gene>
    <name evidence="1" type="ORF">L1994_04235</name>
</gene>
<organism evidence="1 2">
    <name type="scientific">Methanomicrobium antiquum</name>
    <dbReference type="NCBI Taxonomy" id="487686"/>
    <lineage>
        <taxon>Archaea</taxon>
        <taxon>Methanobacteriati</taxon>
        <taxon>Methanobacteriota</taxon>
        <taxon>Stenosarchaea group</taxon>
        <taxon>Methanomicrobia</taxon>
        <taxon>Methanomicrobiales</taxon>
        <taxon>Methanomicrobiaceae</taxon>
        <taxon>Methanomicrobium</taxon>
    </lineage>
</organism>
<sequence length="164" mass="17682">MRKLFLVSLVILAGALLFTAGCLDTDSTKVEQTPGATATPAPTAFTEQPTEASLLVPGPTQQAPSRNQVDVQVDKDIVYGDVTATFRGGLGQNFVSDITVDFYNANGGHESKKLDFSKIGNNVEFKGNKDKRDRVKVTVVYAGSIGTYVIFDELIPEKLPQQLS</sequence>
<dbReference type="Proteomes" id="UP001218895">
    <property type="component" value="Chromosome"/>
</dbReference>
<dbReference type="AlphaFoldDB" id="A0AAF0FQ46"/>
<keyword evidence="2" id="KW-1185">Reference proteome</keyword>
<dbReference type="PROSITE" id="PS51257">
    <property type="entry name" value="PROKAR_LIPOPROTEIN"/>
    <property type="match status" value="1"/>
</dbReference>
<dbReference type="EMBL" id="CP091092">
    <property type="protein sequence ID" value="WFN37605.1"/>
    <property type="molecule type" value="Genomic_DNA"/>
</dbReference>
<dbReference type="KEGG" id="manq:L1994_04235"/>
<evidence type="ECO:0008006" key="3">
    <source>
        <dbReference type="Google" id="ProtNLM"/>
    </source>
</evidence>
<accession>A0AAF0FQ46</accession>
<dbReference type="RefSeq" id="WP_278100445.1">
    <property type="nucleotide sequence ID" value="NZ_CP091092.1"/>
</dbReference>
<evidence type="ECO:0000313" key="1">
    <source>
        <dbReference type="EMBL" id="WFN37605.1"/>
    </source>
</evidence>
<dbReference type="GeneID" id="79949579"/>
<proteinExistence type="predicted"/>
<evidence type="ECO:0000313" key="2">
    <source>
        <dbReference type="Proteomes" id="UP001218895"/>
    </source>
</evidence>
<name>A0AAF0FQ46_9EURY</name>